<reference evidence="1" key="1">
    <citation type="journal article" date="2019" name="bioRxiv">
        <title>The Genome of the Zebra Mussel, Dreissena polymorpha: A Resource for Invasive Species Research.</title>
        <authorList>
            <person name="McCartney M.A."/>
            <person name="Auch B."/>
            <person name="Kono T."/>
            <person name="Mallez S."/>
            <person name="Zhang Y."/>
            <person name="Obille A."/>
            <person name="Becker A."/>
            <person name="Abrahante J.E."/>
            <person name="Garbe J."/>
            <person name="Badalamenti J.P."/>
            <person name="Herman A."/>
            <person name="Mangelson H."/>
            <person name="Liachko I."/>
            <person name="Sullivan S."/>
            <person name="Sone E.D."/>
            <person name="Koren S."/>
            <person name="Silverstein K.A.T."/>
            <person name="Beckman K.B."/>
            <person name="Gohl D.M."/>
        </authorList>
    </citation>
    <scope>NUCLEOTIDE SEQUENCE</scope>
    <source>
        <strain evidence="1">Duluth1</strain>
        <tissue evidence="1">Whole animal</tissue>
    </source>
</reference>
<protein>
    <submittedName>
        <fullName evidence="1">Uncharacterized protein</fullName>
    </submittedName>
</protein>
<dbReference type="AlphaFoldDB" id="A0A9D4HKG3"/>
<dbReference type="EMBL" id="JAIWYP010000013">
    <property type="protein sequence ID" value="KAH3720844.1"/>
    <property type="molecule type" value="Genomic_DNA"/>
</dbReference>
<name>A0A9D4HKG3_DREPO</name>
<proteinExistence type="predicted"/>
<organism evidence="1 2">
    <name type="scientific">Dreissena polymorpha</name>
    <name type="common">Zebra mussel</name>
    <name type="synonym">Mytilus polymorpha</name>
    <dbReference type="NCBI Taxonomy" id="45954"/>
    <lineage>
        <taxon>Eukaryota</taxon>
        <taxon>Metazoa</taxon>
        <taxon>Spiralia</taxon>
        <taxon>Lophotrochozoa</taxon>
        <taxon>Mollusca</taxon>
        <taxon>Bivalvia</taxon>
        <taxon>Autobranchia</taxon>
        <taxon>Heteroconchia</taxon>
        <taxon>Euheterodonta</taxon>
        <taxon>Imparidentia</taxon>
        <taxon>Neoheterodontei</taxon>
        <taxon>Myida</taxon>
        <taxon>Dreissenoidea</taxon>
        <taxon>Dreissenidae</taxon>
        <taxon>Dreissena</taxon>
    </lineage>
</organism>
<keyword evidence="2" id="KW-1185">Reference proteome</keyword>
<sequence length="74" mass="8248">MRINVSPDGRRLTTDSRDEINRHPQLFSYPPAMIIKGNDSGELQSSTNIYAGDSLTFQRAYRSKIGCTCVARGL</sequence>
<comment type="caution">
    <text evidence="1">The sequence shown here is derived from an EMBL/GenBank/DDBJ whole genome shotgun (WGS) entry which is preliminary data.</text>
</comment>
<gene>
    <name evidence="1" type="ORF">DPMN_063753</name>
</gene>
<dbReference type="Proteomes" id="UP000828390">
    <property type="component" value="Unassembled WGS sequence"/>
</dbReference>
<evidence type="ECO:0000313" key="1">
    <source>
        <dbReference type="EMBL" id="KAH3720844.1"/>
    </source>
</evidence>
<accession>A0A9D4HKG3</accession>
<evidence type="ECO:0000313" key="2">
    <source>
        <dbReference type="Proteomes" id="UP000828390"/>
    </source>
</evidence>
<reference evidence="1" key="2">
    <citation type="submission" date="2020-11" db="EMBL/GenBank/DDBJ databases">
        <authorList>
            <person name="McCartney M.A."/>
            <person name="Auch B."/>
            <person name="Kono T."/>
            <person name="Mallez S."/>
            <person name="Becker A."/>
            <person name="Gohl D.M."/>
            <person name="Silverstein K.A.T."/>
            <person name="Koren S."/>
            <person name="Bechman K.B."/>
            <person name="Herman A."/>
            <person name="Abrahante J.E."/>
            <person name="Garbe J."/>
        </authorList>
    </citation>
    <scope>NUCLEOTIDE SEQUENCE</scope>
    <source>
        <strain evidence="1">Duluth1</strain>
        <tissue evidence="1">Whole animal</tissue>
    </source>
</reference>